<evidence type="ECO:0000256" key="9">
    <source>
        <dbReference type="PROSITE-ProRule" id="PRU00358"/>
    </source>
</evidence>
<accession>A0ABR0C8C4</accession>
<evidence type="ECO:0000313" key="13">
    <source>
        <dbReference type="EMBL" id="KAK4092450.1"/>
    </source>
</evidence>
<reference evidence="13 14" key="1">
    <citation type="journal article" date="2024" name="Microbiol. Resour. Announc.">
        <title>Genome annotations for the ascomycete fungi Trichoderma harzianum, Trichoderma aggressivum, and Purpureocillium lilacinum.</title>
        <authorList>
            <person name="Beijen E.P.W."/>
            <person name="Ohm R.A."/>
        </authorList>
    </citation>
    <scope>NUCLEOTIDE SEQUENCE [LARGE SCALE GENOMIC DNA]</scope>
    <source>
        <strain evidence="13 14">CBS 150709</strain>
    </source>
</reference>
<evidence type="ECO:0000256" key="2">
    <source>
        <dbReference type="ARBA" id="ARBA00010242"/>
    </source>
</evidence>
<keyword evidence="6 9" id="KW-0539">Nucleus</keyword>
<dbReference type="Proteomes" id="UP001287286">
    <property type="component" value="Unassembled WGS sequence"/>
</dbReference>
<organism evidence="13 14">
    <name type="scientific">Purpureocillium lilacinum</name>
    <name type="common">Paecilomyces lilacinus</name>
    <dbReference type="NCBI Taxonomy" id="33203"/>
    <lineage>
        <taxon>Eukaryota</taxon>
        <taxon>Fungi</taxon>
        <taxon>Dikarya</taxon>
        <taxon>Ascomycota</taxon>
        <taxon>Pezizomycotina</taxon>
        <taxon>Sordariomycetes</taxon>
        <taxon>Hypocreomycetidae</taxon>
        <taxon>Hypocreales</taxon>
        <taxon>Ophiocordycipitaceae</taxon>
        <taxon>Purpureocillium</taxon>
    </lineage>
</organism>
<evidence type="ECO:0000256" key="7">
    <source>
        <dbReference type="ARBA" id="ARBA00030737"/>
    </source>
</evidence>
<evidence type="ECO:0000256" key="10">
    <source>
        <dbReference type="SAM" id="MobiDB-lite"/>
    </source>
</evidence>
<dbReference type="InterPro" id="IPR015947">
    <property type="entry name" value="PUA-like_sf"/>
</dbReference>
<name>A0ABR0C8C4_PURLI</name>
<dbReference type="InterPro" id="IPR036987">
    <property type="entry name" value="SRA-YDG_sf"/>
</dbReference>
<dbReference type="Gene3D" id="3.10.50.40">
    <property type="match status" value="1"/>
</dbReference>
<feature type="domain" description="YDG" evidence="12">
    <location>
        <begin position="193"/>
        <end position="334"/>
    </location>
</feature>
<evidence type="ECO:0000256" key="8">
    <source>
        <dbReference type="PROSITE-ProRule" id="PRU00278"/>
    </source>
</evidence>
<evidence type="ECO:0000313" key="14">
    <source>
        <dbReference type="Proteomes" id="UP001287286"/>
    </source>
</evidence>
<comment type="catalytic activity">
    <reaction evidence="1">
        <text>[protein]-peptidylproline (omega=180) = [protein]-peptidylproline (omega=0)</text>
        <dbReference type="Rhea" id="RHEA:16237"/>
        <dbReference type="Rhea" id="RHEA-COMP:10747"/>
        <dbReference type="Rhea" id="RHEA-COMP:10748"/>
        <dbReference type="ChEBI" id="CHEBI:83833"/>
        <dbReference type="ChEBI" id="CHEBI:83834"/>
        <dbReference type="EC" id="5.2.1.8"/>
    </reaction>
</comment>
<dbReference type="PROSITE" id="PS51015">
    <property type="entry name" value="YDG"/>
    <property type="match status" value="1"/>
</dbReference>
<sequence length="587" mass="65032">MLHPVYLGLVSHYIATSTWRRLSTRTSLGVASAWTLAAFISRAIAVVTIDMGLHEILTRMASGTVSPKSPCVTRLLGLTEAALFELCDIVRAGLISGDTPETATESITDFLEAATIDELRGIPTIGLSTIRKTRLDKLLIDMLNPENHIDAGPSYPWTHLEIAQGLQRQWRARFRERFFDLDQSRYRALRETGPLRGVTFRDVVEVDGDLWHVPVCNPHSEGEEALQHEPGYTLERATKGPQGVTALPLLNGNERVCSPSGAVKYSREGKLSEMHLCLISQVGKQIRILRGYRLHSPLAPRAGVRYDGWYIIRQYGQRFQERTGLDRVEITLERVPGQQSFEDVAKVPKPSQLDDWHLYQTLEGEVIRQRRGEQAFLEWKRTKVEETIDLEQWRQALEVGKELELAKPNGNAHSMAAVEEASPEATGPTTLSALVQAGHQCIYLVDFPLSSPSRLQSNQGTMGKNDKKGGEKAAAKGKSGGDKEAGGSKAKGAQSINVRHILCEKHAKKEEALAKLHEGVKFDEVARNYSEDKARQGGSLGWKSKGSLDPKFEEIAFALEPSTTSSPKIGEAKTGFGYHIIMVEGRK</sequence>
<dbReference type="InterPro" id="IPR046357">
    <property type="entry name" value="PPIase_dom_sf"/>
</dbReference>
<dbReference type="SUPFAM" id="SSF88697">
    <property type="entry name" value="PUA domain-like"/>
    <property type="match status" value="1"/>
</dbReference>
<comment type="subcellular location">
    <subcellularLocation>
        <location evidence="9">Nucleus</location>
    </subcellularLocation>
</comment>
<dbReference type="EC" id="5.2.1.8" evidence="3"/>
<keyword evidence="14" id="KW-1185">Reference proteome</keyword>
<evidence type="ECO:0000256" key="5">
    <source>
        <dbReference type="ARBA" id="ARBA00023235"/>
    </source>
</evidence>
<evidence type="ECO:0000259" key="12">
    <source>
        <dbReference type="PROSITE" id="PS51015"/>
    </source>
</evidence>
<evidence type="ECO:0000256" key="1">
    <source>
        <dbReference type="ARBA" id="ARBA00000971"/>
    </source>
</evidence>
<dbReference type="PROSITE" id="PS50198">
    <property type="entry name" value="PPIC_PPIASE_2"/>
    <property type="match status" value="1"/>
</dbReference>
<keyword evidence="5 8" id="KW-0413">Isomerase</keyword>
<dbReference type="InterPro" id="IPR043323">
    <property type="entry name" value="PIN4"/>
</dbReference>
<feature type="compositionally biased region" description="Basic and acidic residues" evidence="10">
    <location>
        <begin position="464"/>
        <end position="486"/>
    </location>
</feature>
<dbReference type="InterPro" id="IPR003105">
    <property type="entry name" value="SRA_YDG"/>
</dbReference>
<dbReference type="Pfam" id="PF13616">
    <property type="entry name" value="Rotamase_3"/>
    <property type="match status" value="1"/>
</dbReference>
<evidence type="ECO:0000256" key="4">
    <source>
        <dbReference type="ARBA" id="ARBA00023110"/>
    </source>
</evidence>
<dbReference type="PANTHER" id="PTHR45995">
    <property type="match status" value="1"/>
</dbReference>
<comment type="similarity">
    <text evidence="2">Belongs to the PpiC/parvulin rotamase family. PIN4 subfamily.</text>
</comment>
<evidence type="ECO:0000256" key="3">
    <source>
        <dbReference type="ARBA" id="ARBA00013194"/>
    </source>
</evidence>
<keyword evidence="4 8" id="KW-0697">Rotamase</keyword>
<evidence type="ECO:0000259" key="11">
    <source>
        <dbReference type="PROSITE" id="PS50198"/>
    </source>
</evidence>
<comment type="caution">
    <text evidence="13">The sequence shown here is derived from an EMBL/GenBank/DDBJ whole genome shotgun (WGS) entry which is preliminary data.</text>
</comment>
<feature type="region of interest" description="Disordered" evidence="10">
    <location>
        <begin position="454"/>
        <end position="492"/>
    </location>
</feature>
<dbReference type="Gene3D" id="2.30.280.10">
    <property type="entry name" value="SRA-YDG"/>
    <property type="match status" value="1"/>
</dbReference>
<proteinExistence type="inferred from homology"/>
<dbReference type="EMBL" id="JAWRVI010000008">
    <property type="protein sequence ID" value="KAK4092450.1"/>
    <property type="molecule type" value="Genomic_DNA"/>
</dbReference>
<gene>
    <name evidence="13" type="ORF">Purlil1_3071</name>
</gene>
<feature type="domain" description="PpiC" evidence="11">
    <location>
        <begin position="493"/>
        <end position="585"/>
    </location>
</feature>
<evidence type="ECO:0000256" key="6">
    <source>
        <dbReference type="ARBA" id="ARBA00023242"/>
    </source>
</evidence>
<dbReference type="InterPro" id="IPR000297">
    <property type="entry name" value="PPIase_PpiC"/>
</dbReference>
<protein>
    <recommendedName>
        <fullName evidence="3">peptidylprolyl isomerase</fullName>
        <ecNumber evidence="3">5.2.1.8</ecNumber>
    </recommendedName>
    <alternativeName>
        <fullName evidence="7">Parvulin-14</fullName>
    </alternativeName>
</protein>
<dbReference type="SUPFAM" id="SSF54534">
    <property type="entry name" value="FKBP-like"/>
    <property type="match status" value="1"/>
</dbReference>